<sequence length="92" mass="10724">MKGRGLTTSIIAEWNEWVYSIVQELATELGGGYLLLHTFDPETMEERIIAKQKDYAVEYSIPITRYVEDFKKNKDKEKEKIISFFVQAVKGF</sequence>
<protein>
    <submittedName>
        <fullName evidence="1">Uncharacterized protein</fullName>
    </submittedName>
</protein>
<name>A0A8S5P4F1_9CAUD</name>
<reference evidence="1" key="1">
    <citation type="journal article" date="2021" name="Proc. Natl. Acad. Sci. U.S.A.">
        <title>A Catalog of Tens of Thousands of Viruses from Human Metagenomes Reveals Hidden Associations with Chronic Diseases.</title>
        <authorList>
            <person name="Tisza M.J."/>
            <person name="Buck C.B."/>
        </authorList>
    </citation>
    <scope>NUCLEOTIDE SEQUENCE</scope>
    <source>
        <strain evidence="1">CtQZJ2</strain>
    </source>
</reference>
<dbReference type="EMBL" id="BK015337">
    <property type="protein sequence ID" value="DAE01942.1"/>
    <property type="molecule type" value="Genomic_DNA"/>
</dbReference>
<evidence type="ECO:0000313" key="1">
    <source>
        <dbReference type="EMBL" id="DAE01942.1"/>
    </source>
</evidence>
<proteinExistence type="predicted"/>
<organism evidence="1">
    <name type="scientific">Podoviridae sp. ctQZJ2</name>
    <dbReference type="NCBI Taxonomy" id="2825248"/>
    <lineage>
        <taxon>Viruses</taxon>
        <taxon>Duplodnaviria</taxon>
        <taxon>Heunggongvirae</taxon>
        <taxon>Uroviricota</taxon>
        <taxon>Caudoviricetes</taxon>
    </lineage>
</organism>
<accession>A0A8S5P4F1</accession>